<dbReference type="InParanoid" id="F4P0X1"/>
<dbReference type="RefSeq" id="XP_006678284.1">
    <property type="nucleotide sequence ID" value="XM_006678221.1"/>
</dbReference>
<feature type="chain" id="PRO_5003319699" evidence="2">
    <location>
        <begin position="19"/>
        <end position="92"/>
    </location>
</feature>
<feature type="signal peptide" evidence="2">
    <location>
        <begin position="1"/>
        <end position="18"/>
    </location>
</feature>
<feature type="region of interest" description="Disordered" evidence="1">
    <location>
        <begin position="35"/>
        <end position="92"/>
    </location>
</feature>
<dbReference type="EMBL" id="GL882882">
    <property type="protein sequence ID" value="EGF81665.1"/>
    <property type="molecule type" value="Genomic_DNA"/>
</dbReference>
<dbReference type="Proteomes" id="UP000007241">
    <property type="component" value="Unassembled WGS sequence"/>
</dbReference>
<reference evidence="3 4" key="1">
    <citation type="submission" date="2009-12" db="EMBL/GenBank/DDBJ databases">
        <title>The draft genome of Batrachochytrium dendrobatidis.</title>
        <authorList>
            <consortium name="US DOE Joint Genome Institute (JGI-PGF)"/>
            <person name="Kuo A."/>
            <person name="Salamov A."/>
            <person name="Schmutz J."/>
            <person name="Lucas S."/>
            <person name="Pitluck S."/>
            <person name="Rosenblum E."/>
            <person name="Stajich J."/>
            <person name="Eisen M."/>
            <person name="Grigoriev I.V."/>
        </authorList>
    </citation>
    <scope>NUCLEOTIDE SEQUENCE [LARGE SCALE GENOMIC DNA]</scope>
    <source>
        <strain evidence="4">JAM81 / FGSC 10211</strain>
    </source>
</reference>
<proteinExistence type="predicted"/>
<feature type="compositionally biased region" description="Polar residues" evidence="1">
    <location>
        <begin position="56"/>
        <end position="66"/>
    </location>
</feature>
<name>F4P0X1_BATDJ</name>
<accession>F4P0X1</accession>
<evidence type="ECO:0000256" key="2">
    <source>
        <dbReference type="SAM" id="SignalP"/>
    </source>
</evidence>
<evidence type="ECO:0000256" key="1">
    <source>
        <dbReference type="SAM" id="MobiDB-lite"/>
    </source>
</evidence>
<dbReference type="HOGENOM" id="CLU_2412911_0_0_1"/>
<organism evidence="3 4">
    <name type="scientific">Batrachochytrium dendrobatidis (strain JAM81 / FGSC 10211)</name>
    <name type="common">Frog chytrid fungus</name>
    <dbReference type="NCBI Taxonomy" id="684364"/>
    <lineage>
        <taxon>Eukaryota</taxon>
        <taxon>Fungi</taxon>
        <taxon>Fungi incertae sedis</taxon>
        <taxon>Chytridiomycota</taxon>
        <taxon>Chytridiomycota incertae sedis</taxon>
        <taxon>Chytridiomycetes</taxon>
        <taxon>Rhizophydiales</taxon>
        <taxon>Rhizophydiales incertae sedis</taxon>
        <taxon>Batrachochytrium</taxon>
    </lineage>
</organism>
<keyword evidence="2" id="KW-0732">Signal</keyword>
<evidence type="ECO:0000313" key="4">
    <source>
        <dbReference type="Proteomes" id="UP000007241"/>
    </source>
</evidence>
<keyword evidence="4" id="KW-1185">Reference proteome</keyword>
<dbReference type="GeneID" id="18242839"/>
<dbReference type="AlphaFoldDB" id="F4P0X1"/>
<sequence length="92" mass="10013">MQLVSLLFTLACSQLVMAAPSPVLSQSLQELEETPSNTGCCGGFNPFKKIKKPTPKDSQVPGTSDGPSPPHHKKKHIPKDSLKKYRKKAQAQ</sequence>
<gene>
    <name evidence="3" type="ORF">BATDEDRAFT_87610</name>
</gene>
<evidence type="ECO:0000313" key="3">
    <source>
        <dbReference type="EMBL" id="EGF81665.1"/>
    </source>
</evidence>
<protein>
    <submittedName>
        <fullName evidence="3">Expressed protein</fullName>
    </submittedName>
</protein>